<dbReference type="Pfam" id="PF00775">
    <property type="entry name" value="Dioxygenase_C"/>
    <property type="match status" value="1"/>
</dbReference>
<protein>
    <submittedName>
        <fullName evidence="6">Catechol 1,2-dioxygenase</fullName>
    </submittedName>
</protein>
<comment type="similarity">
    <text evidence="1">Belongs to the intradiol ring-cleavage dioxygenase family.</text>
</comment>
<dbReference type="InterPro" id="IPR000627">
    <property type="entry name" value="Intradiol_dOase_C"/>
</dbReference>
<accession>A0A9Q2PCH1</accession>
<comment type="caution">
    <text evidence="6">The sequence shown here is derived from an EMBL/GenBank/DDBJ whole genome shotgun (WGS) entry which is preliminary data.</text>
</comment>
<dbReference type="GO" id="GO:0016702">
    <property type="term" value="F:oxidoreductase activity, acting on single donors with incorporation of molecular oxygen, incorporation of two atoms of oxygen"/>
    <property type="evidence" value="ECO:0007669"/>
    <property type="project" value="InterPro"/>
</dbReference>
<dbReference type="AlphaFoldDB" id="A0A9Q2PCH1"/>
<dbReference type="SUPFAM" id="SSF49482">
    <property type="entry name" value="Aromatic compound dioxygenase"/>
    <property type="match status" value="1"/>
</dbReference>
<evidence type="ECO:0000313" key="7">
    <source>
        <dbReference type="Proteomes" id="UP000808906"/>
    </source>
</evidence>
<feature type="compositionally biased region" description="Basic residues" evidence="4">
    <location>
        <begin position="43"/>
        <end position="62"/>
    </location>
</feature>
<evidence type="ECO:0000256" key="3">
    <source>
        <dbReference type="ARBA" id="ARBA00023002"/>
    </source>
</evidence>
<dbReference type="EMBL" id="WUXR01000002">
    <property type="protein sequence ID" value="MBM4565100.1"/>
    <property type="molecule type" value="Genomic_DNA"/>
</dbReference>
<evidence type="ECO:0000313" key="6">
    <source>
        <dbReference type="EMBL" id="MBM4565100.1"/>
    </source>
</evidence>
<sequence length="218" mass="23796">MTPSPPSRCGGGSPIRAASPRPIAPVSARRPPRRSAVPDPLTRRNHRDRRVPLHHPCARRRSPASPDPGGPLILTGRVVDDDGRPVPGATVQVRRSDGSGGAHAGSTVARVTTDTDGRYAISTITPVPYQIPTDGPTGWFIVNEKWSPWRPAHLHVTVRSPHTRTATARLYFRRDAWIRHDAPESAILDPRPGVDGIDRAVYDFALTIEPCRPAVEVR</sequence>
<reference evidence="6" key="1">
    <citation type="submission" date="2019-11" db="EMBL/GenBank/DDBJ databases">
        <title>Spread of Macrolides and rifampicin resistant Rhodococcus equi in clinical isolates in the USA.</title>
        <authorList>
            <person name="Alvarez-Narvaez S."/>
            <person name="Huber L."/>
            <person name="Cohen N.D."/>
            <person name="Slovis N."/>
            <person name="Greiter M."/>
            <person name="Giguere S."/>
            <person name="Hart K."/>
        </authorList>
    </citation>
    <scope>NUCLEOTIDE SEQUENCE</scope>
    <source>
        <strain evidence="6">Lh_17</strain>
    </source>
</reference>
<proteinExistence type="inferred from homology"/>
<dbReference type="Gene3D" id="2.60.130.10">
    <property type="entry name" value="Aromatic compound dioxygenase"/>
    <property type="match status" value="1"/>
</dbReference>
<gene>
    <name evidence="6" type="ORF">GS441_06530</name>
</gene>
<organism evidence="6 7">
    <name type="scientific">Rhodococcus hoagii</name>
    <name type="common">Corynebacterium equii</name>
    <dbReference type="NCBI Taxonomy" id="43767"/>
    <lineage>
        <taxon>Bacteria</taxon>
        <taxon>Bacillati</taxon>
        <taxon>Actinomycetota</taxon>
        <taxon>Actinomycetes</taxon>
        <taxon>Mycobacteriales</taxon>
        <taxon>Nocardiaceae</taxon>
        <taxon>Prescottella</taxon>
    </lineage>
</organism>
<dbReference type="InterPro" id="IPR050770">
    <property type="entry name" value="Intradiol_RC_Dioxygenase"/>
</dbReference>
<evidence type="ECO:0000256" key="4">
    <source>
        <dbReference type="SAM" id="MobiDB-lite"/>
    </source>
</evidence>
<evidence type="ECO:0000259" key="5">
    <source>
        <dbReference type="Pfam" id="PF00775"/>
    </source>
</evidence>
<dbReference type="InterPro" id="IPR015889">
    <property type="entry name" value="Intradiol_dOase_core"/>
</dbReference>
<feature type="domain" description="Intradiol ring-cleavage dioxygenases" evidence="5">
    <location>
        <begin position="63"/>
        <end position="182"/>
    </location>
</feature>
<feature type="region of interest" description="Disordered" evidence="4">
    <location>
        <begin position="1"/>
        <end position="85"/>
    </location>
</feature>
<evidence type="ECO:0000256" key="2">
    <source>
        <dbReference type="ARBA" id="ARBA00022964"/>
    </source>
</evidence>
<dbReference type="Proteomes" id="UP000808906">
    <property type="component" value="Unassembled WGS sequence"/>
</dbReference>
<feature type="compositionally biased region" description="Low complexity" evidence="4">
    <location>
        <begin position="14"/>
        <end position="38"/>
    </location>
</feature>
<keyword evidence="3" id="KW-0560">Oxidoreductase</keyword>
<dbReference type="PANTHER" id="PTHR33711">
    <property type="entry name" value="DIOXYGENASE, PUTATIVE (AFU_ORTHOLOGUE AFUA_2G02910)-RELATED"/>
    <property type="match status" value="1"/>
</dbReference>
<dbReference type="PANTHER" id="PTHR33711:SF10">
    <property type="entry name" value="INTRADIOL RING-CLEAVAGE DIOXYGENASES DOMAIN-CONTAINING PROTEIN"/>
    <property type="match status" value="1"/>
</dbReference>
<dbReference type="GO" id="GO:0008199">
    <property type="term" value="F:ferric iron binding"/>
    <property type="evidence" value="ECO:0007669"/>
    <property type="project" value="InterPro"/>
</dbReference>
<name>A0A9Q2PCH1_RHOHA</name>
<keyword evidence="2" id="KW-0223">Dioxygenase</keyword>
<evidence type="ECO:0000256" key="1">
    <source>
        <dbReference type="ARBA" id="ARBA00007825"/>
    </source>
</evidence>